<dbReference type="InterPro" id="IPR037523">
    <property type="entry name" value="VOC_core"/>
</dbReference>
<dbReference type="PANTHER" id="PTHR21366:SF14">
    <property type="entry name" value="GLYOXALASE DOMAIN-CONTAINING PROTEIN 5"/>
    <property type="match status" value="1"/>
</dbReference>
<feature type="domain" description="VOC" evidence="3">
    <location>
        <begin position="39"/>
        <end position="159"/>
    </location>
</feature>
<evidence type="ECO:0000313" key="4">
    <source>
        <dbReference type="Proteomes" id="UP000694844"/>
    </source>
</evidence>
<evidence type="ECO:0000259" key="3">
    <source>
        <dbReference type="PROSITE" id="PS51819"/>
    </source>
</evidence>
<dbReference type="Gene3D" id="3.10.180.10">
    <property type="entry name" value="2,3-Dihydroxybiphenyl 1,2-Dioxygenase, domain 1"/>
    <property type="match status" value="1"/>
</dbReference>
<dbReference type="InterPro" id="IPR050383">
    <property type="entry name" value="GlyoxalaseI/FosfomycinResist"/>
</dbReference>
<proteinExistence type="inferred from homology"/>
<dbReference type="KEGG" id="cvn:111122259"/>
<dbReference type="InterPro" id="IPR004360">
    <property type="entry name" value="Glyas_Fos-R_dOase_dom"/>
</dbReference>
<dbReference type="PROSITE" id="PS51819">
    <property type="entry name" value="VOC"/>
    <property type="match status" value="1"/>
</dbReference>
<organism evidence="4 5">
    <name type="scientific">Crassostrea virginica</name>
    <name type="common">Eastern oyster</name>
    <dbReference type="NCBI Taxonomy" id="6565"/>
    <lineage>
        <taxon>Eukaryota</taxon>
        <taxon>Metazoa</taxon>
        <taxon>Spiralia</taxon>
        <taxon>Lophotrochozoa</taxon>
        <taxon>Mollusca</taxon>
        <taxon>Bivalvia</taxon>
        <taxon>Autobranchia</taxon>
        <taxon>Pteriomorphia</taxon>
        <taxon>Ostreida</taxon>
        <taxon>Ostreoidea</taxon>
        <taxon>Ostreidae</taxon>
        <taxon>Crassostrea</taxon>
    </lineage>
</organism>
<name>A0A8B8CYP3_CRAVI</name>
<dbReference type="PANTHER" id="PTHR21366">
    <property type="entry name" value="GLYOXALASE FAMILY PROTEIN"/>
    <property type="match status" value="1"/>
</dbReference>
<protein>
    <recommendedName>
        <fullName evidence="2">Glyoxalase domain-containing protein 5</fullName>
    </recommendedName>
</protein>
<evidence type="ECO:0000256" key="2">
    <source>
        <dbReference type="ARBA" id="ARBA00040140"/>
    </source>
</evidence>
<accession>A0A8B8CYP3</accession>
<dbReference type="RefSeq" id="XP_022319616.1">
    <property type="nucleotide sequence ID" value="XM_022463908.1"/>
</dbReference>
<comment type="similarity">
    <text evidence="1">Belongs to the glyoxalase I family.</text>
</comment>
<dbReference type="Pfam" id="PF00903">
    <property type="entry name" value="Glyoxalase"/>
    <property type="match status" value="1"/>
</dbReference>
<evidence type="ECO:0000256" key="1">
    <source>
        <dbReference type="ARBA" id="ARBA00010363"/>
    </source>
</evidence>
<keyword evidence="4" id="KW-1185">Reference proteome</keyword>
<dbReference type="CDD" id="cd07253">
    <property type="entry name" value="GLOD5"/>
    <property type="match status" value="1"/>
</dbReference>
<dbReference type="GeneID" id="111122259"/>
<gene>
    <name evidence="5" type="primary">LOC111122259</name>
</gene>
<dbReference type="SUPFAM" id="SSF54593">
    <property type="entry name" value="Glyoxalase/Bleomycin resistance protein/Dihydroxybiphenyl dioxygenase"/>
    <property type="match status" value="1"/>
</dbReference>
<dbReference type="InterPro" id="IPR029068">
    <property type="entry name" value="Glyas_Bleomycin-R_OHBP_Dase"/>
</dbReference>
<dbReference type="Proteomes" id="UP000694844">
    <property type="component" value="Chromosome 2"/>
</dbReference>
<evidence type="ECO:0000313" key="5">
    <source>
        <dbReference type="RefSeq" id="XP_022319616.1"/>
    </source>
</evidence>
<dbReference type="OrthoDB" id="5371818at2759"/>
<reference evidence="5" key="1">
    <citation type="submission" date="2025-08" db="UniProtKB">
        <authorList>
            <consortium name="RefSeq"/>
        </authorList>
    </citation>
    <scope>IDENTIFICATION</scope>
    <source>
        <tissue evidence="5">Whole sample</tissue>
    </source>
</reference>
<sequence>MTTVMNRMIPLYRSAQIPIGKILSRTTPFRRYSGFKIDNIDHFVITVKDINKTCDFYSKVLGMDVTTFKGNRKALSFGSQKINIHEHGKEFEPKADLPTPGSADVCFITSENLNSVIKHLQKCNVTITEGPVERTGATGPITSVYFRDPDNNLIEISNY</sequence>
<dbReference type="AlphaFoldDB" id="A0A8B8CYP3"/>